<dbReference type="RefSeq" id="WP_390359021.1">
    <property type="nucleotide sequence ID" value="NZ_JBHTKJ010000007.1"/>
</dbReference>
<evidence type="ECO:0000313" key="1">
    <source>
        <dbReference type="EMBL" id="MFD1037178.1"/>
    </source>
</evidence>
<accession>A0ABW3LFJ7</accession>
<organism evidence="1 2">
    <name type="scientific">Virgibacillus byunsanensis</name>
    <dbReference type="NCBI Taxonomy" id="570945"/>
    <lineage>
        <taxon>Bacteria</taxon>
        <taxon>Bacillati</taxon>
        <taxon>Bacillota</taxon>
        <taxon>Bacilli</taxon>
        <taxon>Bacillales</taxon>
        <taxon>Bacillaceae</taxon>
        <taxon>Virgibacillus</taxon>
    </lineage>
</organism>
<keyword evidence="2" id="KW-1185">Reference proteome</keyword>
<evidence type="ECO:0008006" key="3">
    <source>
        <dbReference type="Google" id="ProtNLM"/>
    </source>
</evidence>
<dbReference type="Gene3D" id="3.40.50.12580">
    <property type="match status" value="1"/>
</dbReference>
<dbReference type="InterPro" id="IPR043148">
    <property type="entry name" value="TagF_C"/>
</dbReference>
<name>A0ABW3LFJ7_9BACI</name>
<sequence>MLINNLAKKIQNKILKGNQPFFFMSVEFQKKILKSFKAPSDLLERSYYQYLCQMKQLPLGLKLIQSLTAIFLTPYFYFKYSNDNGMTTGKIKKVAVFISGTKDISYVPRTLKDEFDEIIFCDYSGPYQLTAQEKRVIKQIYLRYWYKPYFCLKCMMKIALYANQVYKNNPCAVLTFGEFSFTSSALTFYCREIGIKHINIMHGEKLFNIRDSFVKFDQYYVWDQHYMNLLVSLLADKGQFKIEVPEMVKLDIKKKIKHKYELTYYLGGESEKELMNIRSTLLGRNIPRERICVRFHPRYSDKTQVSRIFSNFNIENPDEVPLNISLSQTKCVISLYSTVLFQAFKNGKEIIIDDITDSEKYEKLKKLRYIMLIKPHLRLSEIQF</sequence>
<evidence type="ECO:0000313" key="2">
    <source>
        <dbReference type="Proteomes" id="UP001597040"/>
    </source>
</evidence>
<protein>
    <recommendedName>
        <fullName evidence="3">CDP-glycerol--glycerophosphate glycerophosphotransferase</fullName>
    </recommendedName>
</protein>
<reference evidence="2" key="1">
    <citation type="journal article" date="2019" name="Int. J. Syst. Evol. Microbiol.">
        <title>The Global Catalogue of Microorganisms (GCM) 10K type strain sequencing project: providing services to taxonomists for standard genome sequencing and annotation.</title>
        <authorList>
            <consortium name="The Broad Institute Genomics Platform"/>
            <consortium name="The Broad Institute Genome Sequencing Center for Infectious Disease"/>
            <person name="Wu L."/>
            <person name="Ma J."/>
        </authorList>
    </citation>
    <scope>NUCLEOTIDE SEQUENCE [LARGE SCALE GENOMIC DNA]</scope>
    <source>
        <strain evidence="2">CCUG 56754</strain>
    </source>
</reference>
<gene>
    <name evidence="1" type="ORF">ACFQ3N_01885</name>
</gene>
<comment type="caution">
    <text evidence="1">The sequence shown here is derived from an EMBL/GenBank/DDBJ whole genome shotgun (WGS) entry which is preliminary data.</text>
</comment>
<dbReference type="EMBL" id="JBHTKJ010000007">
    <property type="protein sequence ID" value="MFD1037178.1"/>
    <property type="molecule type" value="Genomic_DNA"/>
</dbReference>
<proteinExistence type="predicted"/>
<dbReference type="Proteomes" id="UP001597040">
    <property type="component" value="Unassembled WGS sequence"/>
</dbReference>